<dbReference type="CDD" id="cd03045">
    <property type="entry name" value="GST_N_Delta_Epsilon"/>
    <property type="match status" value="1"/>
</dbReference>
<dbReference type="InterPro" id="IPR004046">
    <property type="entry name" value="GST_C"/>
</dbReference>
<dbReference type="SUPFAM" id="SSF47616">
    <property type="entry name" value="GST C-terminal domain-like"/>
    <property type="match status" value="1"/>
</dbReference>
<dbReference type="Proteomes" id="UP001353858">
    <property type="component" value="Unassembled WGS sequence"/>
</dbReference>
<dbReference type="PROSITE" id="PS50405">
    <property type="entry name" value="GST_CTER"/>
    <property type="match status" value="1"/>
</dbReference>
<comment type="subunit">
    <text evidence="1">Homodimer.</text>
</comment>
<dbReference type="SFLD" id="SFLDS00019">
    <property type="entry name" value="Glutathione_Transferase_(cytos"/>
    <property type="match status" value="1"/>
</dbReference>
<keyword evidence="5" id="KW-1185">Reference proteome</keyword>
<reference evidence="5" key="1">
    <citation type="submission" date="2023-01" db="EMBL/GenBank/DDBJ databases">
        <title>Key to firefly adult light organ development and bioluminescence: homeobox transcription factors regulate luciferase expression and transportation to peroxisome.</title>
        <authorList>
            <person name="Fu X."/>
        </authorList>
    </citation>
    <scope>NUCLEOTIDE SEQUENCE [LARGE SCALE GENOMIC DNA]</scope>
</reference>
<dbReference type="PROSITE" id="PS50404">
    <property type="entry name" value="GST_NTER"/>
    <property type="match status" value="1"/>
</dbReference>
<name>A0AAN7SMZ2_9COLE</name>
<dbReference type="SFLD" id="SFLDG00358">
    <property type="entry name" value="Main_(cytGST)"/>
    <property type="match status" value="1"/>
</dbReference>
<dbReference type="InterPro" id="IPR004045">
    <property type="entry name" value="Glutathione_S-Trfase_N"/>
</dbReference>
<gene>
    <name evidence="4" type="ORF">RN001_009599</name>
</gene>
<evidence type="ECO:0000259" key="2">
    <source>
        <dbReference type="PROSITE" id="PS50404"/>
    </source>
</evidence>
<feature type="domain" description="GST C-terminal" evidence="3">
    <location>
        <begin position="100"/>
        <end position="223"/>
    </location>
</feature>
<dbReference type="Gene3D" id="3.40.30.10">
    <property type="entry name" value="Glutaredoxin"/>
    <property type="match status" value="1"/>
</dbReference>
<evidence type="ECO:0000313" key="5">
    <source>
        <dbReference type="Proteomes" id="UP001353858"/>
    </source>
</evidence>
<evidence type="ECO:0000256" key="1">
    <source>
        <dbReference type="ARBA" id="ARBA00011738"/>
    </source>
</evidence>
<evidence type="ECO:0000313" key="4">
    <source>
        <dbReference type="EMBL" id="KAK4877093.1"/>
    </source>
</evidence>
<dbReference type="InterPro" id="IPR036282">
    <property type="entry name" value="Glutathione-S-Trfase_C_sf"/>
</dbReference>
<dbReference type="GO" id="GO:0004364">
    <property type="term" value="F:glutathione transferase activity"/>
    <property type="evidence" value="ECO:0007669"/>
    <property type="project" value="TreeGrafter"/>
</dbReference>
<evidence type="ECO:0008006" key="6">
    <source>
        <dbReference type="Google" id="ProtNLM"/>
    </source>
</evidence>
<dbReference type="Gene3D" id="1.20.1050.10">
    <property type="match status" value="1"/>
</dbReference>
<feature type="domain" description="GST N-terminal" evidence="2">
    <location>
        <begin position="13"/>
        <end position="94"/>
    </location>
</feature>
<protein>
    <recommendedName>
        <fullName evidence="6">Glutathione S-transferase</fullName>
    </recommendedName>
</protein>
<dbReference type="PANTHER" id="PTHR43969:SF8">
    <property type="entry name" value="GLUTATHIONE S TRANSFERASE E13, ISOFORM A-RELATED"/>
    <property type="match status" value="1"/>
</dbReference>
<proteinExistence type="predicted"/>
<dbReference type="Pfam" id="PF00043">
    <property type="entry name" value="GST_C"/>
    <property type="match status" value="1"/>
</dbReference>
<dbReference type="CDD" id="cd03177">
    <property type="entry name" value="GST_C_Delta_Epsilon"/>
    <property type="match status" value="1"/>
</dbReference>
<sequence length="242" mass="28305">MISRYISRLILSETPILYYSQFSPPARAAYMVAKTLGLRLDLKNVNIFTKEYVTPDLMQANPQHTIPTLIDGNYHLWDSHAIAGYLVGQYGQDDSLYPKNPKKRAHVDQKLHFDTEQLFPKIYDTIYPILFRGRTEIPLIARKRVERTYDLLERFLSRSPWLAGTDLTIADICCISSISTLDYVIPIRKKYTPHLYDYMQRCSHLPHYEETIQRGVDQLGSKIQEHLITSYIKHYSIYKNLD</sequence>
<accession>A0AAN7SMZ2</accession>
<dbReference type="InterPro" id="IPR010987">
    <property type="entry name" value="Glutathione-S-Trfase_C-like"/>
</dbReference>
<organism evidence="4 5">
    <name type="scientific">Aquatica leii</name>
    <dbReference type="NCBI Taxonomy" id="1421715"/>
    <lineage>
        <taxon>Eukaryota</taxon>
        <taxon>Metazoa</taxon>
        <taxon>Ecdysozoa</taxon>
        <taxon>Arthropoda</taxon>
        <taxon>Hexapoda</taxon>
        <taxon>Insecta</taxon>
        <taxon>Pterygota</taxon>
        <taxon>Neoptera</taxon>
        <taxon>Endopterygota</taxon>
        <taxon>Coleoptera</taxon>
        <taxon>Polyphaga</taxon>
        <taxon>Elateriformia</taxon>
        <taxon>Elateroidea</taxon>
        <taxon>Lampyridae</taxon>
        <taxon>Luciolinae</taxon>
        <taxon>Aquatica</taxon>
    </lineage>
</organism>
<dbReference type="FunFam" id="3.40.30.10:FF:000034">
    <property type="entry name" value="glutathione S-transferase 1"/>
    <property type="match status" value="1"/>
</dbReference>
<dbReference type="SUPFAM" id="SSF52833">
    <property type="entry name" value="Thioredoxin-like"/>
    <property type="match status" value="1"/>
</dbReference>
<dbReference type="EMBL" id="JARPUR010000004">
    <property type="protein sequence ID" value="KAK4877093.1"/>
    <property type="molecule type" value="Genomic_DNA"/>
</dbReference>
<dbReference type="GO" id="GO:0006749">
    <property type="term" value="P:glutathione metabolic process"/>
    <property type="evidence" value="ECO:0007669"/>
    <property type="project" value="TreeGrafter"/>
</dbReference>
<dbReference type="Pfam" id="PF13417">
    <property type="entry name" value="GST_N_3"/>
    <property type="match status" value="1"/>
</dbReference>
<dbReference type="AlphaFoldDB" id="A0AAN7SMZ2"/>
<evidence type="ECO:0000259" key="3">
    <source>
        <dbReference type="PROSITE" id="PS50405"/>
    </source>
</evidence>
<comment type="caution">
    <text evidence="4">The sequence shown here is derived from an EMBL/GenBank/DDBJ whole genome shotgun (WGS) entry which is preliminary data.</text>
</comment>
<dbReference type="InterPro" id="IPR036249">
    <property type="entry name" value="Thioredoxin-like_sf"/>
</dbReference>
<dbReference type="FunFam" id="1.20.1050.10:FF:000007">
    <property type="entry name" value="Glutathione S-transferase 1-1"/>
    <property type="match status" value="1"/>
</dbReference>
<dbReference type="InterPro" id="IPR040079">
    <property type="entry name" value="Glutathione_S-Trfase"/>
</dbReference>
<dbReference type="PANTHER" id="PTHR43969">
    <property type="entry name" value="GLUTATHIONE S TRANSFERASE D10, ISOFORM A-RELATED"/>
    <property type="match status" value="1"/>
</dbReference>
<dbReference type="SFLD" id="SFLDG01153">
    <property type="entry name" value="Main.4:_Theta-like"/>
    <property type="match status" value="1"/>
</dbReference>